<dbReference type="CDD" id="cd19481">
    <property type="entry name" value="RecA-like_protease"/>
    <property type="match status" value="1"/>
</dbReference>
<dbReference type="SUPFAM" id="SSF52540">
    <property type="entry name" value="P-loop containing nucleoside triphosphate hydrolases"/>
    <property type="match status" value="1"/>
</dbReference>
<dbReference type="Proteomes" id="UP000322139">
    <property type="component" value="Unassembled WGS sequence"/>
</dbReference>
<dbReference type="RefSeq" id="WP_148973480.1">
    <property type="nucleotide sequence ID" value="NZ_JBNIKU010000003.1"/>
</dbReference>
<protein>
    <submittedName>
        <fullName evidence="2">ATP-binding protein</fullName>
    </submittedName>
</protein>
<dbReference type="Pfam" id="PF00004">
    <property type="entry name" value="AAA"/>
    <property type="match status" value="1"/>
</dbReference>
<keyword evidence="2" id="KW-0547">Nucleotide-binding</keyword>
<dbReference type="InterPro" id="IPR003593">
    <property type="entry name" value="AAA+_ATPase"/>
</dbReference>
<evidence type="ECO:0000313" key="3">
    <source>
        <dbReference type="Proteomes" id="UP000322139"/>
    </source>
</evidence>
<dbReference type="GO" id="GO:0005524">
    <property type="term" value="F:ATP binding"/>
    <property type="evidence" value="ECO:0007669"/>
    <property type="project" value="UniProtKB-KW"/>
</dbReference>
<name>A0A5D4RJX2_9BACI</name>
<dbReference type="Gene3D" id="3.40.50.300">
    <property type="entry name" value="P-loop containing nucleotide triphosphate hydrolases"/>
    <property type="match status" value="1"/>
</dbReference>
<dbReference type="InterPro" id="IPR027417">
    <property type="entry name" value="P-loop_NTPase"/>
</dbReference>
<accession>A0A5D4RJX2</accession>
<keyword evidence="2" id="KW-0067">ATP-binding</keyword>
<reference evidence="2 3" key="1">
    <citation type="submission" date="2019-08" db="EMBL/GenBank/DDBJ databases">
        <title>Bacillus genomes from the desert of Cuatro Cienegas, Coahuila.</title>
        <authorList>
            <person name="Olmedo-Alvarez G."/>
        </authorList>
    </citation>
    <scope>NUCLEOTIDE SEQUENCE [LARGE SCALE GENOMIC DNA]</scope>
    <source>
        <strain evidence="2 3">CH446_14T</strain>
    </source>
</reference>
<dbReference type="AlphaFoldDB" id="A0A5D4RJX2"/>
<dbReference type="PANTHER" id="PTHR23077">
    <property type="entry name" value="AAA-FAMILY ATPASE"/>
    <property type="match status" value="1"/>
</dbReference>
<organism evidence="2 3">
    <name type="scientific">Bacillus infantis</name>
    <dbReference type="NCBI Taxonomy" id="324767"/>
    <lineage>
        <taxon>Bacteria</taxon>
        <taxon>Bacillati</taxon>
        <taxon>Bacillota</taxon>
        <taxon>Bacilli</taxon>
        <taxon>Bacillales</taxon>
        <taxon>Bacillaceae</taxon>
        <taxon>Bacillus</taxon>
    </lineage>
</organism>
<dbReference type="Gene3D" id="1.10.8.60">
    <property type="match status" value="1"/>
</dbReference>
<proteinExistence type="predicted"/>
<dbReference type="GO" id="GO:0016887">
    <property type="term" value="F:ATP hydrolysis activity"/>
    <property type="evidence" value="ECO:0007669"/>
    <property type="project" value="InterPro"/>
</dbReference>
<dbReference type="InterPro" id="IPR003959">
    <property type="entry name" value="ATPase_AAA_core"/>
</dbReference>
<evidence type="ECO:0000313" key="2">
    <source>
        <dbReference type="EMBL" id="TYS51099.1"/>
    </source>
</evidence>
<dbReference type="EMBL" id="VTER01000002">
    <property type="protein sequence ID" value="TYS51099.1"/>
    <property type="molecule type" value="Genomic_DNA"/>
</dbReference>
<dbReference type="SMART" id="SM00382">
    <property type="entry name" value="AAA"/>
    <property type="match status" value="1"/>
</dbReference>
<sequence>MSIETLLPKLIRASLDNDYRTLRTVCTKIIRKLKDTNPEIAEEIATALSYHGIGANTLRAVGIEDAPLNNESRKSLAKVEEPVEIIKPILSNEVESIINEFILERESAIKLIAAGLNPSSSILLYGPPGVGKTHLANYLSGVFGLKFVTLDLATSISSYLGKTGENIKSVFDYARQEPSLLFLDEFDAIAKKRDDVSDLGELKRIVNVLLKELEDWPTNSILIAATNHPELLDLAIWRRFDRAIELKLPEEIERKKIITLQLSNEKDNRLKDLLPVIANLTEGLSYADICKLVERSKRKSIIFNESISKTLIQELISFSDKREITSYKKLSKIAKDELKMSIREIADWIGKSPSAVQYYLKQEKESKK</sequence>
<dbReference type="PANTHER" id="PTHR23077:SF198">
    <property type="entry name" value="ATP-DEPENDENT ZINC METALLOPROTEASE FTSH"/>
    <property type="match status" value="1"/>
</dbReference>
<comment type="caution">
    <text evidence="2">The sequence shown here is derived from an EMBL/GenBank/DDBJ whole genome shotgun (WGS) entry which is preliminary data.</text>
</comment>
<gene>
    <name evidence="2" type="ORF">FZD51_03375</name>
</gene>
<dbReference type="InterPro" id="IPR050168">
    <property type="entry name" value="AAA_ATPase_domain"/>
</dbReference>
<evidence type="ECO:0000259" key="1">
    <source>
        <dbReference type="SMART" id="SM00382"/>
    </source>
</evidence>
<feature type="domain" description="AAA+ ATPase" evidence="1">
    <location>
        <begin position="118"/>
        <end position="250"/>
    </location>
</feature>